<evidence type="ECO:0000313" key="2">
    <source>
        <dbReference type="EMBL" id="ROW09056.1"/>
    </source>
</evidence>
<comment type="caution">
    <text evidence="2">The sequence shown here is derived from an EMBL/GenBank/DDBJ whole genome shotgun (WGS) entry which is preliminary data.</text>
</comment>
<keyword evidence="1" id="KW-1133">Transmembrane helix</keyword>
<organism evidence="2 3">
    <name type="scientific">Cytospora schulzeri</name>
    <dbReference type="NCBI Taxonomy" id="448051"/>
    <lineage>
        <taxon>Eukaryota</taxon>
        <taxon>Fungi</taxon>
        <taxon>Dikarya</taxon>
        <taxon>Ascomycota</taxon>
        <taxon>Pezizomycotina</taxon>
        <taxon>Sordariomycetes</taxon>
        <taxon>Sordariomycetidae</taxon>
        <taxon>Diaporthales</taxon>
        <taxon>Cytosporaceae</taxon>
        <taxon>Cytospora</taxon>
    </lineage>
</organism>
<protein>
    <submittedName>
        <fullName evidence="2">Uncharacterized protein</fullName>
    </submittedName>
</protein>
<accession>A0A423WZR8</accession>
<evidence type="ECO:0000313" key="3">
    <source>
        <dbReference type="Proteomes" id="UP000283895"/>
    </source>
</evidence>
<gene>
    <name evidence="2" type="ORF">VMCG_02874</name>
</gene>
<dbReference type="AlphaFoldDB" id="A0A423WZR8"/>
<sequence>MLSSQCCKRGGTMTLSREYCREEYTTLLRHALRAVILGVSGIVVTGFLIAYG</sequence>
<name>A0A423WZR8_9PEZI</name>
<reference evidence="2 3" key="1">
    <citation type="submission" date="2015-09" db="EMBL/GenBank/DDBJ databases">
        <title>Host preference determinants of Valsa canker pathogens revealed by comparative genomics.</title>
        <authorList>
            <person name="Yin Z."/>
            <person name="Huang L."/>
        </authorList>
    </citation>
    <scope>NUCLEOTIDE SEQUENCE [LARGE SCALE GENOMIC DNA]</scope>
    <source>
        <strain evidence="2 3">03-1</strain>
    </source>
</reference>
<dbReference type="Proteomes" id="UP000283895">
    <property type="component" value="Unassembled WGS sequence"/>
</dbReference>
<keyword evidence="1" id="KW-0472">Membrane</keyword>
<keyword evidence="1" id="KW-0812">Transmembrane</keyword>
<evidence type="ECO:0000256" key="1">
    <source>
        <dbReference type="SAM" id="Phobius"/>
    </source>
</evidence>
<keyword evidence="3" id="KW-1185">Reference proteome</keyword>
<proteinExistence type="predicted"/>
<feature type="transmembrane region" description="Helical" evidence="1">
    <location>
        <begin position="31"/>
        <end position="51"/>
    </location>
</feature>
<dbReference type="EMBL" id="LKEA01000005">
    <property type="protein sequence ID" value="ROW09056.1"/>
    <property type="molecule type" value="Genomic_DNA"/>
</dbReference>